<feature type="region of interest" description="Disordered" evidence="1">
    <location>
        <begin position="46"/>
        <end position="65"/>
    </location>
</feature>
<feature type="compositionally biased region" description="Basic and acidic residues" evidence="1">
    <location>
        <begin position="213"/>
        <end position="226"/>
    </location>
</feature>
<keyword evidence="3" id="KW-1185">Reference proteome</keyword>
<organism evidence="2 3">
    <name type="scientific">Vitrella brassicaformis (strain CCMP3155)</name>
    <dbReference type="NCBI Taxonomy" id="1169540"/>
    <lineage>
        <taxon>Eukaryota</taxon>
        <taxon>Sar</taxon>
        <taxon>Alveolata</taxon>
        <taxon>Colpodellida</taxon>
        <taxon>Vitrellaceae</taxon>
        <taxon>Vitrella</taxon>
    </lineage>
</organism>
<dbReference type="AlphaFoldDB" id="A0A0G4FZ24"/>
<feature type="region of interest" description="Disordered" evidence="1">
    <location>
        <begin position="176"/>
        <end position="237"/>
    </location>
</feature>
<accession>A0A0G4FZ24</accession>
<dbReference type="EMBL" id="CDMY01000531">
    <property type="protein sequence ID" value="CEM20870.1"/>
    <property type="molecule type" value="Genomic_DNA"/>
</dbReference>
<feature type="compositionally biased region" description="Low complexity" evidence="1">
    <location>
        <begin position="102"/>
        <end position="116"/>
    </location>
</feature>
<reference evidence="2 3" key="1">
    <citation type="submission" date="2014-11" db="EMBL/GenBank/DDBJ databases">
        <authorList>
            <person name="Zhu J."/>
            <person name="Qi W."/>
            <person name="Song R."/>
        </authorList>
    </citation>
    <scope>NUCLEOTIDE SEQUENCE [LARGE SCALE GENOMIC DNA]</scope>
</reference>
<evidence type="ECO:0000313" key="3">
    <source>
        <dbReference type="Proteomes" id="UP000041254"/>
    </source>
</evidence>
<dbReference type="InParanoid" id="A0A0G4FZ24"/>
<dbReference type="Proteomes" id="UP000041254">
    <property type="component" value="Unassembled WGS sequence"/>
</dbReference>
<feature type="region of interest" description="Disordered" evidence="1">
    <location>
        <begin position="96"/>
        <end position="130"/>
    </location>
</feature>
<dbReference type="VEuPathDB" id="CryptoDB:Vbra_16529"/>
<feature type="compositionally biased region" description="Basic and acidic residues" evidence="1">
    <location>
        <begin position="195"/>
        <end position="205"/>
    </location>
</feature>
<evidence type="ECO:0000313" key="2">
    <source>
        <dbReference type="EMBL" id="CEM20870.1"/>
    </source>
</evidence>
<evidence type="ECO:0000256" key="1">
    <source>
        <dbReference type="SAM" id="MobiDB-lite"/>
    </source>
</evidence>
<protein>
    <submittedName>
        <fullName evidence="2">Uncharacterized protein</fullName>
    </submittedName>
</protein>
<name>A0A0G4FZ24_VITBC</name>
<sequence length="237" mass="25971">MAFAPCDPVDRVKHSLSNSVAGDHDLASWKQPAWWLTAGSPDTVGDFGPKDRGIRPPPSTPVTGVPLRHRYRQLYLSDQEDFRRRMMEQLEQERMRHEMTFSPSSPLTNTSSSNSSGGDGVSLPDSDAYPPPLHLAPSPFYFSAQPSPQMSFIPATSYSYIPLQYKTDPLSYSSSRMPHTMSVPMTMRAGARDSGAGEERDKGEDEPTQAVDLPDRGGGETTREEGSEATEESAGSD</sequence>
<proteinExistence type="predicted"/>
<gene>
    <name evidence="2" type="ORF">Vbra_16529</name>
</gene>